<evidence type="ECO:0000256" key="2">
    <source>
        <dbReference type="ARBA" id="ARBA00022448"/>
    </source>
</evidence>
<evidence type="ECO:0000259" key="8">
    <source>
        <dbReference type="PROSITE" id="PS51371"/>
    </source>
</evidence>
<evidence type="ECO:0000256" key="3">
    <source>
        <dbReference type="ARBA" id="ARBA00022741"/>
    </source>
</evidence>
<feature type="domain" description="ABC transporter" evidence="7">
    <location>
        <begin position="20"/>
        <end position="257"/>
    </location>
</feature>
<evidence type="ECO:0000313" key="9">
    <source>
        <dbReference type="EMBL" id="EJZ86667.1"/>
    </source>
</evidence>
<evidence type="ECO:0000256" key="5">
    <source>
        <dbReference type="ARBA" id="ARBA00066388"/>
    </source>
</evidence>
<dbReference type="eggNOG" id="COG1125">
    <property type="taxonomic scope" value="Bacteria"/>
</dbReference>
<dbReference type="PATRIC" id="fig|888439.3.peg.1043"/>
<dbReference type="PANTHER" id="PTHR43117:SF4">
    <property type="entry name" value="OSMOPROTECTANT IMPORT ATP-BINDING PROTEIN OSMV"/>
    <property type="match status" value="1"/>
</dbReference>
<dbReference type="AlphaFoldDB" id="K0YS98"/>
<dbReference type="InterPro" id="IPR027417">
    <property type="entry name" value="P-loop_NTPase"/>
</dbReference>
<dbReference type="InterPro" id="IPR017871">
    <property type="entry name" value="ABC_transporter-like_CS"/>
</dbReference>
<evidence type="ECO:0000256" key="6">
    <source>
        <dbReference type="PROSITE-ProRule" id="PRU00703"/>
    </source>
</evidence>
<dbReference type="InterPro" id="IPR046342">
    <property type="entry name" value="CBS_dom_sf"/>
</dbReference>
<keyword evidence="3" id="KW-0547">Nucleotide-binding</keyword>
<reference evidence="9 10" key="1">
    <citation type="submission" date="2012-07" db="EMBL/GenBank/DDBJ databases">
        <title>The Genome Sequence of Actinomyces neuii subsp. anitratus BVS029A5.</title>
        <authorList>
            <consortium name="The Broad Institute Genome Sequencing Platform"/>
            <person name="Earl A."/>
            <person name="Ward D."/>
            <person name="Feldgarden M."/>
            <person name="Gevers D."/>
            <person name="Saerens B."/>
            <person name="Vaneechoutte M."/>
            <person name="Walker B."/>
            <person name="Young S.K."/>
            <person name="Zeng Q."/>
            <person name="Gargeya S."/>
            <person name="Fitzgerald M."/>
            <person name="Haas B."/>
            <person name="Abouelleil A."/>
            <person name="Alvarado L."/>
            <person name="Arachchi H.M."/>
            <person name="Berlin A."/>
            <person name="Chapman S.B."/>
            <person name="Goldberg J."/>
            <person name="Griggs A."/>
            <person name="Gujja S."/>
            <person name="Hansen M."/>
            <person name="Howarth C."/>
            <person name="Imamovic A."/>
            <person name="Larimer J."/>
            <person name="McCowen C."/>
            <person name="Montmayeur A."/>
            <person name="Murphy C."/>
            <person name="Neiman D."/>
            <person name="Pearson M."/>
            <person name="Priest M."/>
            <person name="Roberts A."/>
            <person name="Saif S."/>
            <person name="Shea T."/>
            <person name="Sisk P."/>
            <person name="Sykes S."/>
            <person name="Wortman J."/>
            <person name="Nusbaum C."/>
            <person name="Birren B."/>
        </authorList>
    </citation>
    <scope>NUCLEOTIDE SEQUENCE [LARGE SCALE GENOMIC DNA]</scope>
    <source>
        <strain evidence="9 10">BVS029A5</strain>
    </source>
</reference>
<dbReference type="InterPro" id="IPR000644">
    <property type="entry name" value="CBS_dom"/>
</dbReference>
<comment type="caution">
    <text evidence="9">The sequence shown here is derived from an EMBL/GenBank/DDBJ whole genome shotgun (WGS) entry which is preliminary data.</text>
</comment>
<dbReference type="PROSITE" id="PS51371">
    <property type="entry name" value="CBS"/>
    <property type="match status" value="1"/>
</dbReference>
<dbReference type="GO" id="GO:0015418">
    <property type="term" value="F:ABC-type quaternary ammonium compound transporting activity"/>
    <property type="evidence" value="ECO:0007669"/>
    <property type="project" value="UniProtKB-EC"/>
</dbReference>
<evidence type="ECO:0000256" key="1">
    <source>
        <dbReference type="ARBA" id="ARBA00005417"/>
    </source>
</evidence>
<dbReference type="GO" id="GO:0005524">
    <property type="term" value="F:ATP binding"/>
    <property type="evidence" value="ECO:0007669"/>
    <property type="project" value="UniProtKB-KW"/>
</dbReference>
<keyword evidence="4" id="KW-0067">ATP-binding</keyword>
<dbReference type="FunFam" id="3.40.50.300:FF:000425">
    <property type="entry name" value="Probable ABC transporter, ATP-binding subunit"/>
    <property type="match status" value="1"/>
</dbReference>
<dbReference type="PROSITE" id="PS50893">
    <property type="entry name" value="ABC_TRANSPORTER_2"/>
    <property type="match status" value="1"/>
</dbReference>
<dbReference type="Proteomes" id="UP000006075">
    <property type="component" value="Unassembled WGS sequence"/>
</dbReference>
<dbReference type="SMART" id="SM00382">
    <property type="entry name" value="AAA"/>
    <property type="match status" value="1"/>
</dbReference>
<accession>K0YS98</accession>
<feature type="domain" description="CBS" evidence="8">
    <location>
        <begin position="330"/>
        <end position="384"/>
    </location>
</feature>
<keyword evidence="10" id="KW-1185">Reference proteome</keyword>
<dbReference type="PANTHER" id="PTHR43117">
    <property type="entry name" value="OSMOPROTECTANT IMPORT ATP-BINDING PROTEIN OSMV"/>
    <property type="match status" value="1"/>
</dbReference>
<proteinExistence type="inferred from homology"/>
<sequence>MTSQKTSEPTRHAAAGGASIRLSHMSKTYPGADSPAVNDFNLDISAGEILALVGPSGCGKTTTLKMINRLIEPSTGKIIINGRDVTDMNPDKLRRKIGYVIQAGGLMPHLSVAQNVAMVPKMLGWTKKRIAARVDELLRAVALEPETYADRYPRDLSGGQQQRVGVARALAANPPVLLMDEPFGAVDPITRRALQETLLATQARLGTTVVIVTHDLDEALKLGTRIAILSEGGRLRQVGTPEHILMDPADEFVSDFVGADAATRLLKITPVEDLTPSRTVTAHLGDDREKVLAQAAAAGGHGIVILNEDGSPLAWLSTKQYRASTGRHPQDNSLPLVRGTDSAADVMELMLTSTHNGVLVVDRQGRYRFALRASDLLDQISQEA</sequence>
<evidence type="ECO:0000256" key="4">
    <source>
        <dbReference type="ARBA" id="ARBA00022840"/>
    </source>
</evidence>
<dbReference type="PROSITE" id="PS00211">
    <property type="entry name" value="ABC_TRANSPORTER_1"/>
    <property type="match status" value="1"/>
</dbReference>
<dbReference type="HOGENOM" id="CLU_000604_2_2_11"/>
<dbReference type="GO" id="GO:0016887">
    <property type="term" value="F:ATP hydrolysis activity"/>
    <property type="evidence" value="ECO:0007669"/>
    <property type="project" value="InterPro"/>
</dbReference>
<dbReference type="EMBL" id="AGWP01000005">
    <property type="protein sequence ID" value="EJZ86667.1"/>
    <property type="molecule type" value="Genomic_DNA"/>
</dbReference>
<comment type="similarity">
    <text evidence="1">Belongs to the ABC transporter superfamily.</text>
</comment>
<evidence type="ECO:0000259" key="7">
    <source>
        <dbReference type="PROSITE" id="PS50893"/>
    </source>
</evidence>
<organism evidence="9 10">
    <name type="scientific">Winkia neuii BV029A5</name>
    <dbReference type="NCBI Taxonomy" id="888439"/>
    <lineage>
        <taxon>Bacteria</taxon>
        <taxon>Bacillati</taxon>
        <taxon>Actinomycetota</taxon>
        <taxon>Actinomycetes</taxon>
        <taxon>Actinomycetales</taxon>
        <taxon>Actinomycetaceae</taxon>
        <taxon>Winkia</taxon>
    </lineage>
</organism>
<dbReference type="Gene3D" id="3.40.50.300">
    <property type="entry name" value="P-loop containing nucleotide triphosphate hydrolases"/>
    <property type="match status" value="1"/>
</dbReference>
<keyword evidence="2" id="KW-0813">Transport</keyword>
<dbReference type="SUPFAM" id="SSF54631">
    <property type="entry name" value="CBS-domain pair"/>
    <property type="match status" value="1"/>
</dbReference>
<dbReference type="Pfam" id="PF00005">
    <property type="entry name" value="ABC_tran"/>
    <property type="match status" value="1"/>
</dbReference>
<dbReference type="SUPFAM" id="SSF52540">
    <property type="entry name" value="P-loop containing nucleoside triphosphate hydrolases"/>
    <property type="match status" value="1"/>
</dbReference>
<dbReference type="EC" id="7.6.2.9" evidence="5"/>
<dbReference type="InterPro" id="IPR003439">
    <property type="entry name" value="ABC_transporter-like_ATP-bd"/>
</dbReference>
<gene>
    <name evidence="9" type="ORF">HMPREF9240_01041</name>
</gene>
<dbReference type="InterPro" id="IPR003593">
    <property type="entry name" value="AAA+_ATPase"/>
</dbReference>
<name>K0YS98_9ACTO</name>
<protein>
    <recommendedName>
        <fullName evidence="5">ABC-type quaternary amine transporter</fullName>
        <ecNumber evidence="5">7.6.2.9</ecNumber>
    </recommendedName>
</protein>
<keyword evidence="6" id="KW-0129">CBS domain</keyword>
<evidence type="ECO:0000313" key="10">
    <source>
        <dbReference type="Proteomes" id="UP000006075"/>
    </source>
</evidence>